<feature type="compositionally biased region" description="Low complexity" evidence="2">
    <location>
        <begin position="1"/>
        <end position="10"/>
    </location>
</feature>
<dbReference type="InterPro" id="IPR011992">
    <property type="entry name" value="EF-hand-dom_pair"/>
</dbReference>
<evidence type="ECO:0000256" key="2">
    <source>
        <dbReference type="SAM" id="MobiDB-lite"/>
    </source>
</evidence>
<dbReference type="PROSITE" id="PS00018">
    <property type="entry name" value="EF_HAND_1"/>
    <property type="match status" value="1"/>
</dbReference>
<evidence type="ECO:0000259" key="3">
    <source>
        <dbReference type="PROSITE" id="PS50222"/>
    </source>
</evidence>
<dbReference type="InterPro" id="IPR002048">
    <property type="entry name" value="EF_hand_dom"/>
</dbReference>
<evidence type="ECO:0000256" key="1">
    <source>
        <dbReference type="ARBA" id="ARBA00022837"/>
    </source>
</evidence>
<feature type="domain" description="EF-hand" evidence="3">
    <location>
        <begin position="272"/>
        <end position="307"/>
    </location>
</feature>
<proteinExistence type="predicted"/>
<dbReference type="PROSITE" id="PS50222">
    <property type="entry name" value="EF_HAND_2"/>
    <property type="match status" value="1"/>
</dbReference>
<sequence length="313" mass="34221">MAGATSPPSRRTSRRGRGRASGGGGDGDGMTEYEQQRLSRIRENRARLQALGLPNLASSLLGSSGSGKPGQILEEGEADTGKGKRHRKRCGENEDEEDDEYQPSDEGEGGESSSSDEEKAEEEESLVSPSGARQTPKGKGQKEKTSGGVKVRKQLSIQQRMDELDFMDDEVALQQAIAISLEEPVKYSSAETNMISQISAGVSTSTKRQGKIDGTSTQDTPGGGKRRKGNVRRPQMTEDELVAYFFSFDEAGKGSIMLHDLMKVVIAHDFSWTDKDMADMIYLFDSDGDGKLTLDDFRTIVSRCRMMREPESC</sequence>
<feature type="compositionally biased region" description="Gly residues" evidence="2">
    <location>
        <begin position="19"/>
        <end position="28"/>
    </location>
</feature>
<name>A0A1D1YZW7_9ARAE</name>
<feature type="region of interest" description="Disordered" evidence="2">
    <location>
        <begin position="1"/>
        <end position="41"/>
    </location>
</feature>
<dbReference type="GO" id="GO:0005509">
    <property type="term" value="F:calcium ion binding"/>
    <property type="evidence" value="ECO:0007669"/>
    <property type="project" value="InterPro"/>
</dbReference>
<accession>A0A1D1YZW7</accession>
<dbReference type="SUPFAM" id="SSF47473">
    <property type="entry name" value="EF-hand"/>
    <property type="match status" value="1"/>
</dbReference>
<protein>
    <submittedName>
        <fullName evidence="5">Calmodulin-like protein 4</fullName>
    </submittedName>
</protein>
<evidence type="ECO:0000313" key="5">
    <source>
        <dbReference type="EMBL" id="JAT60197.1"/>
    </source>
</evidence>
<dbReference type="Pfam" id="PF13499">
    <property type="entry name" value="EF-hand_7"/>
    <property type="match status" value="1"/>
</dbReference>
<feature type="region of interest" description="Disordered" evidence="2">
    <location>
        <begin position="200"/>
        <end position="233"/>
    </location>
</feature>
<dbReference type="CDD" id="cd00051">
    <property type="entry name" value="EFh"/>
    <property type="match status" value="1"/>
</dbReference>
<dbReference type="EMBL" id="GDJX01007739">
    <property type="protein sequence ID" value="JAT60197.1"/>
    <property type="molecule type" value="Transcribed_RNA"/>
</dbReference>
<feature type="region of interest" description="Disordered" evidence="2">
    <location>
        <begin position="57"/>
        <end position="154"/>
    </location>
</feature>
<evidence type="ECO:0000313" key="4">
    <source>
        <dbReference type="EMBL" id="JAT48535.1"/>
    </source>
</evidence>
<gene>
    <name evidence="5" type="primary">CML4_2</name>
    <name evidence="4" type="synonym">CML4_1</name>
    <name evidence="5" type="ORF">g.50688</name>
    <name evidence="4" type="ORF">g.50691</name>
</gene>
<dbReference type="EMBL" id="GDJX01019401">
    <property type="protein sequence ID" value="JAT48535.1"/>
    <property type="molecule type" value="Transcribed_RNA"/>
</dbReference>
<dbReference type="InterPro" id="IPR018247">
    <property type="entry name" value="EF_Hand_1_Ca_BS"/>
</dbReference>
<organism evidence="5">
    <name type="scientific">Anthurium amnicola</name>
    <dbReference type="NCBI Taxonomy" id="1678845"/>
    <lineage>
        <taxon>Eukaryota</taxon>
        <taxon>Viridiplantae</taxon>
        <taxon>Streptophyta</taxon>
        <taxon>Embryophyta</taxon>
        <taxon>Tracheophyta</taxon>
        <taxon>Spermatophyta</taxon>
        <taxon>Magnoliopsida</taxon>
        <taxon>Liliopsida</taxon>
        <taxon>Araceae</taxon>
        <taxon>Pothoideae</taxon>
        <taxon>Potheae</taxon>
        <taxon>Anthurium</taxon>
    </lineage>
</organism>
<dbReference type="AlphaFoldDB" id="A0A1D1YZW7"/>
<feature type="compositionally biased region" description="Acidic residues" evidence="2">
    <location>
        <begin position="93"/>
        <end position="125"/>
    </location>
</feature>
<dbReference type="Gene3D" id="1.10.238.10">
    <property type="entry name" value="EF-hand"/>
    <property type="match status" value="1"/>
</dbReference>
<keyword evidence="1" id="KW-0106">Calcium</keyword>
<reference evidence="5" key="1">
    <citation type="submission" date="2015-07" db="EMBL/GenBank/DDBJ databases">
        <title>Transcriptome Assembly of Anthurium amnicola.</title>
        <authorList>
            <person name="Suzuki J."/>
        </authorList>
    </citation>
    <scope>NUCLEOTIDE SEQUENCE</scope>
</reference>